<dbReference type="InterPro" id="IPR036388">
    <property type="entry name" value="WH-like_DNA-bd_sf"/>
</dbReference>
<keyword evidence="5" id="KW-0804">Transcription</keyword>
<dbReference type="PANTHER" id="PTHR43133">
    <property type="entry name" value="RNA POLYMERASE ECF-TYPE SIGMA FACTO"/>
    <property type="match status" value="1"/>
</dbReference>
<dbReference type="NCBIfam" id="TIGR02937">
    <property type="entry name" value="sigma70-ECF"/>
    <property type="match status" value="1"/>
</dbReference>
<keyword evidence="10" id="KW-1185">Reference proteome</keyword>
<dbReference type="RefSeq" id="WP_184193154.1">
    <property type="nucleotide sequence ID" value="NZ_JACHGW010000001.1"/>
</dbReference>
<dbReference type="Gene3D" id="1.10.1740.10">
    <property type="match status" value="1"/>
</dbReference>
<evidence type="ECO:0000256" key="3">
    <source>
        <dbReference type="ARBA" id="ARBA00023082"/>
    </source>
</evidence>
<evidence type="ECO:0000256" key="1">
    <source>
        <dbReference type="ARBA" id="ARBA00010641"/>
    </source>
</evidence>
<organism evidence="9 10">
    <name type="scientific">Armatimonas rosea</name>
    <dbReference type="NCBI Taxonomy" id="685828"/>
    <lineage>
        <taxon>Bacteria</taxon>
        <taxon>Bacillati</taxon>
        <taxon>Armatimonadota</taxon>
        <taxon>Armatimonadia</taxon>
        <taxon>Armatimonadales</taxon>
        <taxon>Armatimonadaceae</taxon>
        <taxon>Armatimonas</taxon>
    </lineage>
</organism>
<dbReference type="InterPro" id="IPR007627">
    <property type="entry name" value="RNA_pol_sigma70_r2"/>
</dbReference>
<dbReference type="SUPFAM" id="SSF88659">
    <property type="entry name" value="Sigma3 and sigma4 domains of RNA polymerase sigma factors"/>
    <property type="match status" value="1"/>
</dbReference>
<accession>A0A7W9SMW4</accession>
<proteinExistence type="inferred from homology"/>
<dbReference type="InterPro" id="IPR013325">
    <property type="entry name" value="RNA_pol_sigma_r2"/>
</dbReference>
<dbReference type="InterPro" id="IPR039425">
    <property type="entry name" value="RNA_pol_sigma-70-like"/>
</dbReference>
<evidence type="ECO:0000256" key="4">
    <source>
        <dbReference type="ARBA" id="ARBA00023125"/>
    </source>
</evidence>
<dbReference type="InterPro" id="IPR014284">
    <property type="entry name" value="RNA_pol_sigma-70_dom"/>
</dbReference>
<protein>
    <submittedName>
        <fullName evidence="9">RNA polymerase sigma factor (Sigma-70 family)</fullName>
    </submittedName>
</protein>
<name>A0A7W9SMW4_ARMRO</name>
<dbReference type="Proteomes" id="UP000520814">
    <property type="component" value="Unassembled WGS sequence"/>
</dbReference>
<keyword evidence="4" id="KW-0238">DNA-binding</keyword>
<dbReference type="Gene3D" id="1.10.10.10">
    <property type="entry name" value="Winged helix-like DNA-binding domain superfamily/Winged helix DNA-binding domain"/>
    <property type="match status" value="1"/>
</dbReference>
<dbReference type="GO" id="GO:0016987">
    <property type="term" value="F:sigma factor activity"/>
    <property type="evidence" value="ECO:0007669"/>
    <property type="project" value="UniProtKB-KW"/>
</dbReference>
<dbReference type="InterPro" id="IPR013324">
    <property type="entry name" value="RNA_pol_sigma_r3/r4-like"/>
</dbReference>
<evidence type="ECO:0000259" key="8">
    <source>
        <dbReference type="Pfam" id="PF08281"/>
    </source>
</evidence>
<dbReference type="Pfam" id="PF04542">
    <property type="entry name" value="Sigma70_r2"/>
    <property type="match status" value="1"/>
</dbReference>
<comment type="similarity">
    <text evidence="1">Belongs to the sigma-70 factor family. ECF subfamily.</text>
</comment>
<dbReference type="SUPFAM" id="SSF88946">
    <property type="entry name" value="Sigma2 domain of RNA polymerase sigma factors"/>
    <property type="match status" value="1"/>
</dbReference>
<sequence>MMNAQALQALQGLKAWHDQATPKPAPTTTVSAAPKRQTNKELLAVIRDAQSSKRERDTAAELLRRQIKSLCAATLARQARMLAANELEDLTQEVVIRLLQSPAGTEPTGAYIARIATNLLIDRQRHLVRRGQDKQAVSLDDTEEGETRDLPDPETRVEETVLARIQQRAIREALLTLLKPHEALVVLRRAEGASHDEIAEELGTNAACVRKQAERGLKRLREHAEAGRFAFA</sequence>
<reference evidence="9 10" key="1">
    <citation type="submission" date="2020-08" db="EMBL/GenBank/DDBJ databases">
        <title>Genomic Encyclopedia of Type Strains, Phase IV (KMG-IV): sequencing the most valuable type-strain genomes for metagenomic binning, comparative biology and taxonomic classification.</title>
        <authorList>
            <person name="Goeker M."/>
        </authorList>
    </citation>
    <scope>NUCLEOTIDE SEQUENCE [LARGE SCALE GENOMIC DNA]</scope>
    <source>
        <strain evidence="9 10">DSM 23562</strain>
    </source>
</reference>
<evidence type="ECO:0000313" key="9">
    <source>
        <dbReference type="EMBL" id="MBB6049556.1"/>
    </source>
</evidence>
<dbReference type="GO" id="GO:0006352">
    <property type="term" value="P:DNA-templated transcription initiation"/>
    <property type="evidence" value="ECO:0007669"/>
    <property type="project" value="InterPro"/>
</dbReference>
<evidence type="ECO:0000256" key="5">
    <source>
        <dbReference type="ARBA" id="ARBA00023163"/>
    </source>
</evidence>
<evidence type="ECO:0000313" key="10">
    <source>
        <dbReference type="Proteomes" id="UP000520814"/>
    </source>
</evidence>
<feature type="domain" description="RNA polymerase sigma factor 70 region 4 type 2" evidence="8">
    <location>
        <begin position="168"/>
        <end position="220"/>
    </location>
</feature>
<dbReference type="InterPro" id="IPR013249">
    <property type="entry name" value="RNA_pol_sigma70_r4_t2"/>
</dbReference>
<feature type="compositionally biased region" description="Basic and acidic residues" evidence="6">
    <location>
        <begin position="145"/>
        <end position="155"/>
    </location>
</feature>
<keyword evidence="3" id="KW-0731">Sigma factor</keyword>
<dbReference type="EMBL" id="JACHGW010000001">
    <property type="protein sequence ID" value="MBB6049556.1"/>
    <property type="molecule type" value="Genomic_DNA"/>
</dbReference>
<dbReference type="GO" id="GO:0003677">
    <property type="term" value="F:DNA binding"/>
    <property type="evidence" value="ECO:0007669"/>
    <property type="project" value="UniProtKB-KW"/>
</dbReference>
<evidence type="ECO:0000256" key="2">
    <source>
        <dbReference type="ARBA" id="ARBA00023015"/>
    </source>
</evidence>
<evidence type="ECO:0000259" key="7">
    <source>
        <dbReference type="Pfam" id="PF04542"/>
    </source>
</evidence>
<keyword evidence="2" id="KW-0805">Transcription regulation</keyword>
<gene>
    <name evidence="9" type="ORF">HNQ39_001318</name>
</gene>
<feature type="region of interest" description="Disordered" evidence="6">
    <location>
        <begin position="132"/>
        <end position="155"/>
    </location>
</feature>
<evidence type="ECO:0000256" key="6">
    <source>
        <dbReference type="SAM" id="MobiDB-lite"/>
    </source>
</evidence>
<dbReference type="AlphaFoldDB" id="A0A7W9SMW4"/>
<feature type="domain" description="RNA polymerase sigma-70 region 2" evidence="7">
    <location>
        <begin position="85"/>
        <end position="127"/>
    </location>
</feature>
<comment type="caution">
    <text evidence="9">The sequence shown here is derived from an EMBL/GenBank/DDBJ whole genome shotgun (WGS) entry which is preliminary data.</text>
</comment>
<dbReference type="Pfam" id="PF08281">
    <property type="entry name" value="Sigma70_r4_2"/>
    <property type="match status" value="1"/>
</dbReference>
<dbReference type="PANTHER" id="PTHR43133:SF8">
    <property type="entry name" value="RNA POLYMERASE SIGMA FACTOR HI_1459-RELATED"/>
    <property type="match status" value="1"/>
</dbReference>